<dbReference type="SUPFAM" id="SSF54001">
    <property type="entry name" value="Cysteine proteinases"/>
    <property type="match status" value="1"/>
</dbReference>
<dbReference type="InterPro" id="IPR038765">
    <property type="entry name" value="Papain-like_cys_pep_sf"/>
</dbReference>
<proteinExistence type="inferred from homology"/>
<accession>A0A485L3X4</accession>
<dbReference type="PANTHER" id="PTHR11786:SF0">
    <property type="entry name" value="ARYLAMINE N-ACETYLTRANSFERASE 4-RELATED"/>
    <property type="match status" value="1"/>
</dbReference>
<dbReference type="AlphaFoldDB" id="A0A485L3X4"/>
<dbReference type="GO" id="GO:0016407">
    <property type="term" value="F:acetyltransferase activity"/>
    <property type="evidence" value="ECO:0007669"/>
    <property type="project" value="InterPro"/>
</dbReference>
<gene>
    <name evidence="3" type="primary">Aste57867_15002</name>
    <name evidence="2" type="ORF">As57867_014946</name>
    <name evidence="3" type="ORF">ASTE57867_15002</name>
</gene>
<dbReference type="PANTHER" id="PTHR11786">
    <property type="entry name" value="N-HYDROXYARYLAMINE O-ACETYLTRANSFERASE"/>
    <property type="match status" value="1"/>
</dbReference>
<keyword evidence="4" id="KW-1185">Reference proteome</keyword>
<dbReference type="EMBL" id="CAADRA010005623">
    <property type="protein sequence ID" value="VFT91816.1"/>
    <property type="molecule type" value="Genomic_DNA"/>
</dbReference>
<evidence type="ECO:0000313" key="3">
    <source>
        <dbReference type="EMBL" id="VFT91816.1"/>
    </source>
</evidence>
<protein>
    <submittedName>
        <fullName evidence="3">Aste57867_15002 protein</fullName>
    </submittedName>
</protein>
<name>A0A485L3X4_9STRA</name>
<dbReference type="Gene3D" id="3.30.2140.20">
    <property type="match status" value="1"/>
</dbReference>
<reference evidence="2" key="2">
    <citation type="submission" date="2019-06" db="EMBL/GenBank/DDBJ databases">
        <title>Genomics analysis of Aphanomyces spp. identifies a new class of oomycete effector associated with host adaptation.</title>
        <authorList>
            <person name="Gaulin E."/>
        </authorList>
    </citation>
    <scope>NUCLEOTIDE SEQUENCE</scope>
    <source>
        <strain evidence="2">CBS 578.67</strain>
    </source>
</reference>
<dbReference type="EMBL" id="VJMH01005602">
    <property type="protein sequence ID" value="KAF0694094.1"/>
    <property type="molecule type" value="Genomic_DNA"/>
</dbReference>
<dbReference type="Pfam" id="PF00797">
    <property type="entry name" value="Acetyltransf_2"/>
    <property type="match status" value="1"/>
</dbReference>
<evidence type="ECO:0000313" key="2">
    <source>
        <dbReference type="EMBL" id="KAF0694094.1"/>
    </source>
</evidence>
<evidence type="ECO:0000313" key="4">
    <source>
        <dbReference type="Proteomes" id="UP000332933"/>
    </source>
</evidence>
<dbReference type="InterPro" id="IPR053710">
    <property type="entry name" value="Arylamine_NAT_domain_sf"/>
</dbReference>
<dbReference type="InterPro" id="IPR001447">
    <property type="entry name" value="Arylamine_N-AcTrfase"/>
</dbReference>
<dbReference type="OrthoDB" id="10260017at2759"/>
<dbReference type="Proteomes" id="UP000332933">
    <property type="component" value="Unassembled WGS sequence"/>
</dbReference>
<evidence type="ECO:0000256" key="1">
    <source>
        <dbReference type="ARBA" id="ARBA00006547"/>
    </source>
</evidence>
<reference evidence="3 4" key="1">
    <citation type="submission" date="2019-03" db="EMBL/GenBank/DDBJ databases">
        <authorList>
            <person name="Gaulin E."/>
            <person name="Dumas B."/>
        </authorList>
    </citation>
    <scope>NUCLEOTIDE SEQUENCE [LARGE SCALE GENOMIC DNA]</scope>
    <source>
        <strain evidence="3">CBS 568.67</strain>
    </source>
</reference>
<sequence length="341" mass="37886">MSTTTMPNSHLHFDSQAYLARINLTPDILALHPNRSLPFLSLVVAHHRCAIPFENLATCGTFPVDPAHADTSIGERVSLDPVRLFRKLVTDRRGGWCFEQNALLATALRHFGFAVETVCGRVIAPTMDKEKGYLVKAMTHMLLLVQVDDECQTYLCDVGFGGRGEPPVPLLVSSTAPKTTTPSGETYELRLVDKIRDRSRPESFTGDFYVPEQFADVPFSTATSTDFVLRYQKDAKAPIFPIYVFSTTATMAHIDYDMANWFSSTHPSSHFTQRIVCAKRTNDEHWSLTGRELKSTRHGHTIATRTLESDAHVLDVLKTLFGLESSVAAATQPLSKASKVL</sequence>
<organism evidence="3 4">
    <name type="scientific">Aphanomyces stellatus</name>
    <dbReference type="NCBI Taxonomy" id="120398"/>
    <lineage>
        <taxon>Eukaryota</taxon>
        <taxon>Sar</taxon>
        <taxon>Stramenopiles</taxon>
        <taxon>Oomycota</taxon>
        <taxon>Saprolegniomycetes</taxon>
        <taxon>Saprolegniales</taxon>
        <taxon>Verrucalvaceae</taxon>
        <taxon>Aphanomyces</taxon>
    </lineage>
</organism>
<comment type="similarity">
    <text evidence="1">Belongs to the arylamine N-acetyltransferase family.</text>
</comment>